<gene>
    <name evidence="4" type="ORF">EPH_0074290</name>
</gene>
<dbReference type="VEuPathDB" id="ToxoDB:EPH_0074290"/>
<organism evidence="4 5">
    <name type="scientific">Eimeria praecox</name>
    <dbReference type="NCBI Taxonomy" id="51316"/>
    <lineage>
        <taxon>Eukaryota</taxon>
        <taxon>Sar</taxon>
        <taxon>Alveolata</taxon>
        <taxon>Apicomplexa</taxon>
        <taxon>Conoidasida</taxon>
        <taxon>Coccidia</taxon>
        <taxon>Eucoccidiorida</taxon>
        <taxon>Eimeriorina</taxon>
        <taxon>Eimeriidae</taxon>
        <taxon>Eimeria</taxon>
    </lineage>
</organism>
<evidence type="ECO:0000256" key="2">
    <source>
        <dbReference type="ARBA" id="ARBA00012176"/>
    </source>
</evidence>
<dbReference type="Pfam" id="PF02585">
    <property type="entry name" value="PIG-L"/>
    <property type="match status" value="1"/>
</dbReference>
<feature type="region of interest" description="Disordered" evidence="3">
    <location>
        <begin position="266"/>
        <end position="294"/>
    </location>
</feature>
<evidence type="ECO:0000313" key="5">
    <source>
        <dbReference type="Proteomes" id="UP000018201"/>
    </source>
</evidence>
<feature type="compositionally biased region" description="Basic and acidic residues" evidence="3">
    <location>
        <begin position="456"/>
        <end position="485"/>
    </location>
</feature>
<name>U6H5A9_9EIME</name>
<feature type="compositionally biased region" description="Low complexity" evidence="3">
    <location>
        <begin position="62"/>
        <end position="104"/>
    </location>
</feature>
<dbReference type="Gene3D" id="3.40.50.10320">
    <property type="entry name" value="LmbE-like"/>
    <property type="match status" value="1"/>
</dbReference>
<dbReference type="UniPathway" id="UPA00196"/>
<dbReference type="AlphaFoldDB" id="U6H5A9"/>
<proteinExistence type="inferred from homology"/>
<reference evidence="4" key="2">
    <citation type="submission" date="2013-10" db="EMBL/GenBank/DDBJ databases">
        <authorList>
            <person name="Aslett M."/>
        </authorList>
    </citation>
    <scope>NUCLEOTIDE SEQUENCE [LARGE SCALE GENOMIC DNA]</scope>
    <source>
        <strain evidence="4">Houghton</strain>
    </source>
</reference>
<evidence type="ECO:0000256" key="1">
    <source>
        <dbReference type="ARBA" id="ARBA00006066"/>
    </source>
</evidence>
<dbReference type="EC" id="3.5.1.89" evidence="2"/>
<feature type="region of interest" description="Disordered" evidence="3">
    <location>
        <begin position="140"/>
        <end position="190"/>
    </location>
</feature>
<feature type="compositionally biased region" description="Basic and acidic residues" evidence="3">
    <location>
        <begin position="275"/>
        <end position="294"/>
    </location>
</feature>
<feature type="region of interest" description="Disordered" evidence="3">
    <location>
        <begin position="56"/>
        <end position="113"/>
    </location>
</feature>
<keyword evidence="5" id="KW-1185">Reference proteome</keyword>
<reference evidence="4" key="1">
    <citation type="submission" date="2013-10" db="EMBL/GenBank/DDBJ databases">
        <title>Genomic analysis of the causative agents of coccidiosis in chickens.</title>
        <authorList>
            <person name="Reid A.J."/>
            <person name="Blake D."/>
            <person name="Billington K."/>
            <person name="Browne H."/>
            <person name="Dunn M."/>
            <person name="Hung S."/>
            <person name="Kawahara F."/>
            <person name="Miranda-Saavedra D."/>
            <person name="Mourier T."/>
            <person name="Nagra H."/>
            <person name="Otto T.D."/>
            <person name="Rawlings N."/>
            <person name="Sanchez A."/>
            <person name="Sanders M."/>
            <person name="Subramaniam C."/>
            <person name="Tay Y."/>
            <person name="Dear P."/>
            <person name="Doerig C."/>
            <person name="Gruber A."/>
            <person name="Parkinson J."/>
            <person name="Shirley M."/>
            <person name="Wan K.L."/>
            <person name="Berriman M."/>
            <person name="Tomley F."/>
            <person name="Pain A."/>
        </authorList>
    </citation>
    <scope>NUCLEOTIDE SEQUENCE [LARGE SCALE GENOMIC DNA]</scope>
    <source>
        <strain evidence="4">Houghton</strain>
    </source>
</reference>
<protein>
    <recommendedName>
        <fullName evidence="2">N-acetylglucosaminylphosphatidylinositol deacetylase</fullName>
        <ecNumber evidence="2">3.5.1.89</ecNumber>
    </recommendedName>
</protein>
<dbReference type="OrthoDB" id="440160at2759"/>
<dbReference type="PANTHER" id="PTHR12993">
    <property type="entry name" value="N-ACETYLGLUCOSAMINYL-PHOSPHATIDYLINOSITOL DE-N-ACETYLASE-RELATED"/>
    <property type="match status" value="1"/>
</dbReference>
<dbReference type="PANTHER" id="PTHR12993:SF11">
    <property type="entry name" value="N-ACETYLGLUCOSAMINYL-PHOSPHATIDYLINOSITOL DE-N-ACETYLASE"/>
    <property type="match status" value="1"/>
</dbReference>
<evidence type="ECO:0000313" key="4">
    <source>
        <dbReference type="EMBL" id="CDI86673.1"/>
    </source>
</evidence>
<dbReference type="GO" id="GO:0005783">
    <property type="term" value="C:endoplasmic reticulum"/>
    <property type="evidence" value="ECO:0007669"/>
    <property type="project" value="TreeGrafter"/>
</dbReference>
<dbReference type="GO" id="GO:0006506">
    <property type="term" value="P:GPI anchor biosynthetic process"/>
    <property type="evidence" value="ECO:0007669"/>
    <property type="project" value="UniProtKB-UniPathway"/>
</dbReference>
<evidence type="ECO:0000256" key="3">
    <source>
        <dbReference type="SAM" id="MobiDB-lite"/>
    </source>
</evidence>
<dbReference type="GO" id="GO:0016020">
    <property type="term" value="C:membrane"/>
    <property type="evidence" value="ECO:0007669"/>
    <property type="project" value="GOC"/>
</dbReference>
<dbReference type="InterPro" id="IPR003737">
    <property type="entry name" value="GlcNAc_PI_deacetylase-related"/>
</dbReference>
<accession>U6H5A9</accession>
<sequence length="596" mass="64389">MNRYPDTGSAKLCSVFDLLQQLPLHRSTAGKQQQQLILACLFDLIMASSVVKNGKAGDTDDMATAPTADTSPAADAVAAGDLSSSNNSSSSSSSASSNRSSSTSQLPPHRSAAGKQQQQLILACLFDLIMASSVVKNGKAGDTDDMATAPTADTSPAADAAAAGDLSSSNSSSSSSSSASSNRSNSTSVRSNTNYGVALGAIGAALSVTLLQYLPRLFSAEGRAAFRAALLEAGGGSILYNARLAHNWRLERFLVALVSQQRRQQQHQQQQLLKEQQHHHTREPQKCDEQKEQQQEGHEHEEECCCSDEEEEKIGVLFVTAHPDDECMFFAPSLSLFASKKERFEVFLLCLSTGDYEGLGAERTAELFAAAGAFGIPKENVCCLDDKNMKDGWTTWSSKTVCEAVKRFLKDRPQRIHCIFTFDGRGVSSHPNHISVYEGLRLLNEEVIEECKRQHEQQMEQRKGQVELRRRDDGLKEEQKNVQQEKEEEQQQELHALPSVFIFSLQTHGLIRKYCGALNLIPATVEANNKGVDVAASLTPFSAIRCVVGGAAAPAAVAAALSVAAEHTAAEGIHTASASVMSGRVSWGLQLQLFLQ</sequence>
<dbReference type="InterPro" id="IPR024078">
    <property type="entry name" value="LmbE-like_dom_sf"/>
</dbReference>
<dbReference type="Proteomes" id="UP000018201">
    <property type="component" value="Unassembled WGS sequence"/>
</dbReference>
<dbReference type="EMBL" id="HG695838">
    <property type="protein sequence ID" value="CDI86673.1"/>
    <property type="molecule type" value="Genomic_DNA"/>
</dbReference>
<feature type="compositionally biased region" description="Low complexity" evidence="3">
    <location>
        <begin position="146"/>
        <end position="190"/>
    </location>
</feature>
<feature type="region of interest" description="Disordered" evidence="3">
    <location>
        <begin position="456"/>
        <end position="490"/>
    </location>
</feature>
<dbReference type="GO" id="GO:0000225">
    <property type="term" value="F:N-acetylglucosaminylphosphatidylinositol deacetylase activity"/>
    <property type="evidence" value="ECO:0007669"/>
    <property type="project" value="UniProtKB-EC"/>
</dbReference>
<comment type="similarity">
    <text evidence="1">Belongs to the PIGL family.</text>
</comment>
<dbReference type="SUPFAM" id="SSF102588">
    <property type="entry name" value="LmbE-like"/>
    <property type="match status" value="1"/>
</dbReference>